<evidence type="ECO:0000313" key="17">
    <source>
        <dbReference type="Proteomes" id="UP001219956"/>
    </source>
</evidence>
<dbReference type="InterPro" id="IPR012907">
    <property type="entry name" value="Peptidase_S11_C"/>
</dbReference>
<dbReference type="SUPFAM" id="SSF69189">
    <property type="entry name" value="Penicillin-binding protein associated domain"/>
    <property type="match status" value="1"/>
</dbReference>
<dbReference type="EC" id="3.4.16.4" evidence="4"/>
<evidence type="ECO:0000256" key="5">
    <source>
        <dbReference type="ARBA" id="ARBA00022645"/>
    </source>
</evidence>
<evidence type="ECO:0000259" key="15">
    <source>
        <dbReference type="SMART" id="SM00936"/>
    </source>
</evidence>
<comment type="caution">
    <text evidence="16">The sequence shown here is derived from an EMBL/GenBank/DDBJ whole genome shotgun (WGS) entry which is preliminary data.</text>
</comment>
<reference evidence="16 17" key="1">
    <citation type="submission" date="2023-01" db="EMBL/GenBank/DDBJ databases">
        <title>Novel species of the genus Vogesella isolated from rivers.</title>
        <authorList>
            <person name="Lu H."/>
        </authorList>
    </citation>
    <scope>NUCLEOTIDE SEQUENCE [LARGE SCALE GENOMIC DNA]</scope>
    <source>
        <strain evidence="16 17">DC21W</strain>
    </source>
</reference>
<evidence type="ECO:0000256" key="9">
    <source>
        <dbReference type="ARBA" id="ARBA00022960"/>
    </source>
</evidence>
<keyword evidence="8" id="KW-0378">Hydrolase</keyword>
<dbReference type="Gene3D" id="2.60.410.10">
    <property type="entry name" value="D-Ala-D-Ala carboxypeptidase, C-terminal domain"/>
    <property type="match status" value="1"/>
</dbReference>
<accession>A0ABT5IYD3</accession>
<dbReference type="SMART" id="SM00936">
    <property type="entry name" value="PBP5_C"/>
    <property type="match status" value="1"/>
</dbReference>
<dbReference type="Gene3D" id="3.40.710.10">
    <property type="entry name" value="DD-peptidase/beta-lactamase superfamily"/>
    <property type="match status" value="1"/>
</dbReference>
<dbReference type="PRINTS" id="PR00725">
    <property type="entry name" value="DADACBPTASE1"/>
</dbReference>
<dbReference type="RefSeq" id="WP_272751896.1">
    <property type="nucleotide sequence ID" value="NZ_JAQQLF010000011.1"/>
</dbReference>
<dbReference type="EMBL" id="JAQQLF010000011">
    <property type="protein sequence ID" value="MDC7717581.1"/>
    <property type="molecule type" value="Genomic_DNA"/>
</dbReference>
<comment type="catalytic activity">
    <reaction evidence="12">
        <text>Preferential cleavage: (Ac)2-L-Lys-D-Ala-|-D-Ala. Also transpeptidation of peptidyl-alanyl moieties that are N-acyl substituents of D-alanine.</text>
        <dbReference type="EC" id="3.4.16.4"/>
    </reaction>
</comment>
<dbReference type="InterPro" id="IPR001967">
    <property type="entry name" value="Peptidase_S11_N"/>
</dbReference>
<dbReference type="Pfam" id="PF07943">
    <property type="entry name" value="PBP5_C"/>
    <property type="match status" value="1"/>
</dbReference>
<evidence type="ECO:0000256" key="8">
    <source>
        <dbReference type="ARBA" id="ARBA00022801"/>
    </source>
</evidence>
<dbReference type="InterPro" id="IPR015956">
    <property type="entry name" value="Peniciliin-bd_prot_C_sf"/>
</dbReference>
<comment type="pathway">
    <text evidence="2">Cell wall biogenesis; peptidoglycan biosynthesis.</text>
</comment>
<evidence type="ECO:0000256" key="14">
    <source>
        <dbReference type="SAM" id="SignalP"/>
    </source>
</evidence>
<dbReference type="Pfam" id="PF00768">
    <property type="entry name" value="Peptidase_S11"/>
    <property type="match status" value="1"/>
</dbReference>
<evidence type="ECO:0000256" key="7">
    <source>
        <dbReference type="ARBA" id="ARBA00022729"/>
    </source>
</evidence>
<protein>
    <recommendedName>
        <fullName evidence="4">serine-type D-Ala-D-Ala carboxypeptidase</fullName>
        <ecNumber evidence="4">3.4.16.4</ecNumber>
    </recommendedName>
</protein>
<evidence type="ECO:0000256" key="10">
    <source>
        <dbReference type="ARBA" id="ARBA00022984"/>
    </source>
</evidence>
<dbReference type="PANTHER" id="PTHR21581">
    <property type="entry name" value="D-ALANYL-D-ALANINE CARBOXYPEPTIDASE"/>
    <property type="match status" value="1"/>
</dbReference>
<feature type="domain" description="Peptidase S11 D-Ala-D-Ala carboxypeptidase A C-terminal" evidence="15">
    <location>
        <begin position="273"/>
        <end position="363"/>
    </location>
</feature>
<feature type="chain" id="PRO_5045997290" description="serine-type D-Ala-D-Ala carboxypeptidase" evidence="14">
    <location>
        <begin position="22"/>
        <end position="380"/>
    </location>
</feature>
<dbReference type="SUPFAM" id="SSF56601">
    <property type="entry name" value="beta-lactamase/transpeptidase-like"/>
    <property type="match status" value="1"/>
</dbReference>
<proteinExistence type="inferred from homology"/>
<sequence>MKKTTSLLLTAALSLSTLAHATTPFVPPVPEIAGKAYFITDFYSGQVVAARDPDTRIEPASLTKLMTAYLTFKALKEKRLTLEQMLTVSQVGWKQEGSRMFLDPKVPVSVDNLIKGMIVQSGNDACVTLAEAIAGSEEVFAQMMTTEAKRLGMSATSFKNSTGLPHPDHYTTTRDLATLSTAIIHDFPEFYPIYSMKSFSYNNITQPNRNLLLYRDPNVDGMKTGHTASAGYNLIASSKRDGRRVVSVVVGTASEEARAVESSKLLNYALQFFETPKLYDAKKPVSEVAVYKGASSKLPVGFASDVYITVPKGQASQLKADLTTTQPMIAPVAAGQTVGKLTVSLAGKVVLERPVVALQAVEEGGFFSRLWDSIKLWLGW</sequence>
<evidence type="ECO:0000256" key="4">
    <source>
        <dbReference type="ARBA" id="ARBA00012448"/>
    </source>
</evidence>
<dbReference type="PANTHER" id="PTHR21581:SF6">
    <property type="entry name" value="TRAFFICKING PROTEIN PARTICLE COMPLEX SUBUNIT 12"/>
    <property type="match status" value="1"/>
</dbReference>
<keyword evidence="17" id="KW-1185">Reference proteome</keyword>
<dbReference type="Proteomes" id="UP001219956">
    <property type="component" value="Unassembled WGS sequence"/>
</dbReference>
<evidence type="ECO:0000256" key="3">
    <source>
        <dbReference type="ARBA" id="ARBA00007164"/>
    </source>
</evidence>
<evidence type="ECO:0000256" key="13">
    <source>
        <dbReference type="RuleBase" id="RU004016"/>
    </source>
</evidence>
<evidence type="ECO:0000256" key="2">
    <source>
        <dbReference type="ARBA" id="ARBA00004752"/>
    </source>
</evidence>
<evidence type="ECO:0000313" key="16">
    <source>
        <dbReference type="EMBL" id="MDC7717581.1"/>
    </source>
</evidence>
<dbReference type="GO" id="GO:0004180">
    <property type="term" value="F:carboxypeptidase activity"/>
    <property type="evidence" value="ECO:0007669"/>
    <property type="project" value="UniProtKB-KW"/>
</dbReference>
<evidence type="ECO:0000256" key="11">
    <source>
        <dbReference type="ARBA" id="ARBA00023316"/>
    </source>
</evidence>
<keyword evidence="7 14" id="KW-0732">Signal</keyword>
<dbReference type="InterPro" id="IPR037167">
    <property type="entry name" value="Peptidase_S11_C_sf"/>
</dbReference>
<keyword evidence="9" id="KW-0133">Cell shape</keyword>
<keyword evidence="10" id="KW-0573">Peptidoglycan synthesis</keyword>
<dbReference type="InterPro" id="IPR018044">
    <property type="entry name" value="Peptidase_S11"/>
</dbReference>
<feature type="signal peptide" evidence="14">
    <location>
        <begin position="1"/>
        <end position="21"/>
    </location>
</feature>
<evidence type="ECO:0000256" key="6">
    <source>
        <dbReference type="ARBA" id="ARBA00022670"/>
    </source>
</evidence>
<keyword evidence="6" id="KW-0645">Protease</keyword>
<keyword evidence="11" id="KW-0961">Cell wall biogenesis/degradation</keyword>
<dbReference type="InterPro" id="IPR012338">
    <property type="entry name" value="Beta-lactam/transpept-like"/>
</dbReference>
<comment type="similarity">
    <text evidence="3 13">Belongs to the peptidase S11 family.</text>
</comment>
<organism evidence="16 17">
    <name type="scientific">Vogesella aquatica</name>
    <dbReference type="NCBI Taxonomy" id="2984206"/>
    <lineage>
        <taxon>Bacteria</taxon>
        <taxon>Pseudomonadati</taxon>
        <taxon>Pseudomonadota</taxon>
        <taxon>Betaproteobacteria</taxon>
        <taxon>Neisseriales</taxon>
        <taxon>Chromobacteriaceae</taxon>
        <taxon>Vogesella</taxon>
    </lineage>
</organism>
<comment type="function">
    <text evidence="1">Removes C-terminal D-alanyl residues from sugar-peptide cell wall precursors.</text>
</comment>
<name>A0ABT5IYD3_9NEIS</name>
<evidence type="ECO:0000256" key="12">
    <source>
        <dbReference type="ARBA" id="ARBA00034000"/>
    </source>
</evidence>
<evidence type="ECO:0000256" key="1">
    <source>
        <dbReference type="ARBA" id="ARBA00003217"/>
    </source>
</evidence>
<keyword evidence="5 16" id="KW-0121">Carboxypeptidase</keyword>
<gene>
    <name evidence="16" type="ORF">PQU95_10195</name>
</gene>